<feature type="domain" description="FHA" evidence="2">
    <location>
        <begin position="131"/>
        <end position="188"/>
    </location>
</feature>
<dbReference type="PANTHER" id="PTHR15715:SF37">
    <property type="entry name" value="LD47843P"/>
    <property type="match status" value="1"/>
</dbReference>
<dbReference type="PANTHER" id="PTHR15715">
    <property type="entry name" value="CENTROSOMAL PROTEIN OF 170 KDA"/>
    <property type="match status" value="1"/>
</dbReference>
<dbReference type="InterPro" id="IPR000253">
    <property type="entry name" value="FHA_dom"/>
</dbReference>
<protein>
    <submittedName>
        <fullName evidence="3">FHA domain-containing protein</fullName>
    </submittedName>
</protein>
<evidence type="ECO:0000259" key="2">
    <source>
        <dbReference type="PROSITE" id="PS50006"/>
    </source>
</evidence>
<organism evidence="3 4">
    <name type="scientific">Telmatocola sphagniphila</name>
    <dbReference type="NCBI Taxonomy" id="1123043"/>
    <lineage>
        <taxon>Bacteria</taxon>
        <taxon>Pseudomonadati</taxon>
        <taxon>Planctomycetota</taxon>
        <taxon>Planctomycetia</taxon>
        <taxon>Gemmatales</taxon>
        <taxon>Gemmataceae</taxon>
    </lineage>
</organism>
<dbReference type="SUPFAM" id="SSF49879">
    <property type="entry name" value="SMAD/FHA domain"/>
    <property type="match status" value="1"/>
</dbReference>
<dbReference type="InterPro" id="IPR008984">
    <property type="entry name" value="SMAD_FHA_dom_sf"/>
</dbReference>
<feature type="region of interest" description="Disordered" evidence="1">
    <location>
        <begin position="59"/>
        <end position="80"/>
    </location>
</feature>
<dbReference type="Gene3D" id="2.60.200.20">
    <property type="match status" value="1"/>
</dbReference>
<keyword evidence="4" id="KW-1185">Reference proteome</keyword>
<dbReference type="RefSeq" id="WP_213497648.1">
    <property type="nucleotide sequence ID" value="NZ_CP074694.1"/>
</dbReference>
<dbReference type="Proteomes" id="UP000676194">
    <property type="component" value="Chromosome"/>
</dbReference>
<dbReference type="KEGG" id="tsph:KIH39_02225"/>
<dbReference type="AlphaFoldDB" id="A0A8E6B6G6"/>
<name>A0A8E6B6G6_9BACT</name>
<proteinExistence type="predicted"/>
<feature type="compositionally biased region" description="Polar residues" evidence="1">
    <location>
        <begin position="13"/>
        <end position="23"/>
    </location>
</feature>
<dbReference type="PROSITE" id="PS50006">
    <property type="entry name" value="FHA_DOMAIN"/>
    <property type="match status" value="1"/>
</dbReference>
<dbReference type="Pfam" id="PF00498">
    <property type="entry name" value="FHA"/>
    <property type="match status" value="1"/>
</dbReference>
<reference evidence="3" key="1">
    <citation type="submission" date="2021-05" db="EMBL/GenBank/DDBJ databases">
        <title>Complete genome sequence of the cellulolytic planctomycete Telmatocola sphagniphila SP2T and characterization of the first cellulase from planctomycetes.</title>
        <authorList>
            <person name="Rakitin A.L."/>
            <person name="Beletsky A.V."/>
            <person name="Naumoff D.G."/>
            <person name="Kulichevskaya I.S."/>
            <person name="Mardanov A.V."/>
            <person name="Ravin N.V."/>
            <person name="Dedysh S.N."/>
        </authorList>
    </citation>
    <scope>NUCLEOTIDE SEQUENCE</scope>
    <source>
        <strain evidence="3">SP2T</strain>
    </source>
</reference>
<feature type="compositionally biased region" description="Low complexity" evidence="1">
    <location>
        <begin position="71"/>
        <end position="80"/>
    </location>
</feature>
<feature type="region of interest" description="Disordered" evidence="1">
    <location>
        <begin position="1"/>
        <end position="23"/>
    </location>
</feature>
<gene>
    <name evidence="3" type="ORF">KIH39_02225</name>
</gene>
<dbReference type="EMBL" id="CP074694">
    <property type="protein sequence ID" value="QVL32758.1"/>
    <property type="molecule type" value="Genomic_DNA"/>
</dbReference>
<dbReference type="SMART" id="SM00240">
    <property type="entry name" value="FHA"/>
    <property type="match status" value="1"/>
</dbReference>
<evidence type="ECO:0000313" key="4">
    <source>
        <dbReference type="Proteomes" id="UP000676194"/>
    </source>
</evidence>
<sequence length="214" mass="23074">MSKPIAAPGSGIDSPSNEQNLFPTVMTNNIKAISSAHQAVTSPQIDLDGMDFFSAGEKSPVATEAPKADASKSSTGSQGSSFGAALLSRAQLAGGDSKDSKPDALKLRKPKLLVLRGERIDVQYTVYPGKNYIGRTDEKPVDIDLENQEPADRIWSSRQHAMINFENGQITIEDLGSLNGTFVNRNRINPNEPKLIQENDVVQIGTVQLKLILA</sequence>
<accession>A0A8E6B6G6</accession>
<evidence type="ECO:0000313" key="3">
    <source>
        <dbReference type="EMBL" id="QVL32758.1"/>
    </source>
</evidence>
<evidence type="ECO:0000256" key="1">
    <source>
        <dbReference type="SAM" id="MobiDB-lite"/>
    </source>
</evidence>
<dbReference type="CDD" id="cd00060">
    <property type="entry name" value="FHA"/>
    <property type="match status" value="1"/>
</dbReference>
<dbReference type="InterPro" id="IPR051176">
    <property type="entry name" value="Cent_Immune-Sig_Mod"/>
</dbReference>